<dbReference type="EMBL" id="CP020773">
    <property type="protein sequence ID" value="ARJ51945.1"/>
    <property type="molecule type" value="Genomic_DNA"/>
</dbReference>
<evidence type="ECO:0000313" key="1">
    <source>
        <dbReference type="EMBL" id="ARJ51945.1"/>
    </source>
</evidence>
<sequence>MLHTYNEAIEDLNLKRTLLNVIKHEIPNKKMTVSHYEITPSKQQLCIQNNQTHQKYCYSKTGVQPH</sequence>
<dbReference type="AlphaFoldDB" id="A0AAC9WK01"/>
<accession>A0AAC9WK01</accession>
<proteinExistence type="predicted"/>
<reference evidence="1 2" key="1">
    <citation type="submission" date="2017-04" db="EMBL/GenBank/DDBJ databases">
        <authorList>
            <person name="Veseli I.A."/>
            <person name="Tang C."/>
            <person name="Pombert J.-F."/>
        </authorList>
    </citation>
    <scope>NUCLEOTIDE SEQUENCE [LARGE SCALE GENOMIC DNA]</scope>
    <source>
        <strain evidence="1 2">ATCC 700373</strain>
    </source>
</reference>
<gene>
    <name evidence="1" type="ORF">B5P37_00030</name>
</gene>
<organism evidence="1 2">
    <name type="scientific">Staphylococcus lutrae</name>
    <dbReference type="NCBI Taxonomy" id="155085"/>
    <lineage>
        <taxon>Bacteria</taxon>
        <taxon>Bacillati</taxon>
        <taxon>Bacillota</taxon>
        <taxon>Bacilli</taxon>
        <taxon>Bacillales</taxon>
        <taxon>Staphylococcaceae</taxon>
        <taxon>Staphylococcus</taxon>
    </lineage>
</organism>
<dbReference type="KEGG" id="slz:B5P37_00030"/>
<evidence type="ECO:0000313" key="2">
    <source>
        <dbReference type="Proteomes" id="UP000242864"/>
    </source>
</evidence>
<keyword evidence="2" id="KW-1185">Reference proteome</keyword>
<dbReference type="Proteomes" id="UP000242864">
    <property type="component" value="Chromosome"/>
</dbReference>
<name>A0AAC9WK01_9STAP</name>
<protein>
    <submittedName>
        <fullName evidence="1">Uncharacterized protein</fullName>
    </submittedName>
</protein>